<dbReference type="EMBL" id="CP000001">
    <property type="protein sequence ID" value="AAU19794.1"/>
    <property type="molecule type" value="Genomic_DNA"/>
</dbReference>
<accession>Q63CZ1</accession>
<evidence type="ECO:0000313" key="2">
    <source>
        <dbReference type="Proteomes" id="UP000002612"/>
    </source>
</evidence>
<protein>
    <submittedName>
        <fullName evidence="1">Transposase, degenerate</fullName>
    </submittedName>
</protein>
<organism evidence="1 2">
    <name type="scientific">Bacillus cereus (strain ZK / E33L)</name>
    <dbReference type="NCBI Taxonomy" id="288681"/>
    <lineage>
        <taxon>Bacteria</taxon>
        <taxon>Bacillati</taxon>
        <taxon>Bacillota</taxon>
        <taxon>Bacilli</taxon>
        <taxon>Bacillales</taxon>
        <taxon>Bacillaceae</taxon>
        <taxon>Bacillus</taxon>
        <taxon>Bacillus cereus group</taxon>
    </lineage>
</organism>
<gene>
    <name evidence="1" type="ordered locus">BCE33L1631.1</name>
</gene>
<evidence type="ECO:0000313" key="1">
    <source>
        <dbReference type="EMBL" id="AAU19794.1"/>
    </source>
</evidence>
<proteinExistence type="predicted"/>
<sequence>MVEGICNELDMAMVYDTNSVHLFLIKRTVIPLTLQIKGLISKCLREEFPHHKVK</sequence>
<reference evidence="2" key="1">
    <citation type="journal article" date="2006" name="J. Bacteriol.">
        <title>Pathogenomic sequence analysis of Bacillus cereus and Bacillus thuringiensis isolates closely related to Bacillus anthracis.</title>
        <authorList>
            <person name="Han C.S."/>
            <person name="Xie G."/>
            <person name="Challacombe J.F."/>
            <person name="Altherr M.R."/>
            <person name="Bhotika S.S."/>
            <person name="Brown N."/>
            <person name="Bruce D."/>
            <person name="Campbell C.S."/>
            <person name="Campbell M.L."/>
            <person name="Chen J."/>
            <person name="Chertkov O."/>
            <person name="Cleland C."/>
            <person name="Dimitrijevic M."/>
            <person name="Doggett N.A."/>
            <person name="Fawcett J.J."/>
            <person name="Glavina T."/>
            <person name="Goodwin L.A."/>
            <person name="Green L.D."/>
            <person name="Hill K.K."/>
            <person name="Hitchcock P."/>
            <person name="Jackson P.J."/>
            <person name="Keim P."/>
            <person name="Kewalramani A.R."/>
            <person name="Longmire J."/>
            <person name="Lucas S."/>
            <person name="Malfatti S."/>
            <person name="McMurry K."/>
            <person name="Meincke L.J."/>
            <person name="Misra M."/>
            <person name="Moseman B.L."/>
            <person name="Mundt M."/>
            <person name="Munk A.C."/>
            <person name="Okinaka R.T."/>
            <person name="Parson-Quintana B."/>
            <person name="Reilly L.P."/>
            <person name="Richardson P."/>
            <person name="Robinson D.L."/>
            <person name="Rubin E."/>
            <person name="Saunders E."/>
            <person name="Tapia R."/>
            <person name="Tesmer J.G."/>
            <person name="Thayer N."/>
            <person name="Thompson L.S."/>
            <person name="Tice H."/>
            <person name="Ticknor L.O."/>
            <person name="Wills P.L."/>
            <person name="Brettin T.S."/>
            <person name="Gilna P."/>
        </authorList>
    </citation>
    <scope>NUCLEOTIDE SEQUENCE [LARGE SCALE GENOMIC DNA]</scope>
    <source>
        <strain evidence="2">ZK / E33L</strain>
    </source>
</reference>
<dbReference type="AlphaFoldDB" id="Q63CZ1"/>
<dbReference type="Proteomes" id="UP000002612">
    <property type="component" value="Chromosome"/>
</dbReference>
<dbReference type="KEGG" id="bcz:BCE33L1631.1"/>
<name>Q63CZ1_BACCZ</name>